<dbReference type="Proteomes" id="UP001610446">
    <property type="component" value="Unassembled WGS sequence"/>
</dbReference>
<comment type="similarity">
    <text evidence="1">Belongs to the paxM FAD-dependent monooxygenase family.</text>
</comment>
<gene>
    <name evidence="7" type="ORF">BJY01DRAFT_254926</name>
</gene>
<evidence type="ECO:0000256" key="5">
    <source>
        <dbReference type="ARBA" id="ARBA00023033"/>
    </source>
</evidence>
<reference evidence="7 8" key="1">
    <citation type="submission" date="2024-07" db="EMBL/GenBank/DDBJ databases">
        <title>Section-level genome sequencing and comparative genomics of Aspergillus sections Usti and Cavernicolus.</title>
        <authorList>
            <consortium name="Lawrence Berkeley National Laboratory"/>
            <person name="Nybo J.L."/>
            <person name="Vesth T.C."/>
            <person name="Theobald S."/>
            <person name="Frisvad J.C."/>
            <person name="Larsen T.O."/>
            <person name="Kjaerboelling I."/>
            <person name="Rothschild-Mancinelli K."/>
            <person name="Lyhne E.K."/>
            <person name="Kogle M.E."/>
            <person name="Barry K."/>
            <person name="Clum A."/>
            <person name="Na H."/>
            <person name="Ledsgaard L."/>
            <person name="Lin J."/>
            <person name="Lipzen A."/>
            <person name="Kuo A."/>
            <person name="Riley R."/>
            <person name="Mondo S."/>
            <person name="Labutti K."/>
            <person name="Haridas S."/>
            <person name="Pangalinan J."/>
            <person name="Salamov A.A."/>
            <person name="Simmons B.A."/>
            <person name="Magnuson J.K."/>
            <person name="Chen J."/>
            <person name="Drula E."/>
            <person name="Henrissat B."/>
            <person name="Wiebenga A."/>
            <person name="Lubbers R.J."/>
            <person name="Gomes A.C."/>
            <person name="Makela M.R."/>
            <person name="Stajich J."/>
            <person name="Grigoriev I.V."/>
            <person name="Mortensen U.H."/>
            <person name="De Vries R.P."/>
            <person name="Baker S.E."/>
            <person name="Andersen M.R."/>
        </authorList>
    </citation>
    <scope>NUCLEOTIDE SEQUENCE [LARGE SCALE GENOMIC DNA]</scope>
    <source>
        <strain evidence="7 8">CBS 123904</strain>
    </source>
</reference>
<keyword evidence="8" id="KW-1185">Reference proteome</keyword>
<evidence type="ECO:0000313" key="8">
    <source>
        <dbReference type="Proteomes" id="UP001610446"/>
    </source>
</evidence>
<evidence type="ECO:0000256" key="1">
    <source>
        <dbReference type="ARBA" id="ARBA00007992"/>
    </source>
</evidence>
<evidence type="ECO:0000259" key="6">
    <source>
        <dbReference type="Pfam" id="PF01494"/>
    </source>
</evidence>
<dbReference type="InterPro" id="IPR002938">
    <property type="entry name" value="FAD-bd"/>
</dbReference>
<evidence type="ECO:0000313" key="7">
    <source>
        <dbReference type="EMBL" id="KAL2829638.1"/>
    </source>
</evidence>
<dbReference type="Gene3D" id="3.50.50.60">
    <property type="entry name" value="FAD/NAD(P)-binding domain"/>
    <property type="match status" value="1"/>
</dbReference>
<dbReference type="InterPro" id="IPR010451">
    <property type="entry name" value="Acetoacetate_decarboxylase"/>
</dbReference>
<evidence type="ECO:0000256" key="4">
    <source>
        <dbReference type="ARBA" id="ARBA00023002"/>
    </source>
</evidence>
<proteinExistence type="inferred from homology"/>
<dbReference type="PANTHER" id="PTHR13789">
    <property type="entry name" value="MONOOXYGENASE"/>
    <property type="match status" value="1"/>
</dbReference>
<evidence type="ECO:0000256" key="3">
    <source>
        <dbReference type="ARBA" id="ARBA00022827"/>
    </source>
</evidence>
<dbReference type="Pfam" id="PF06314">
    <property type="entry name" value="ADC"/>
    <property type="match status" value="1"/>
</dbReference>
<name>A0ABR4IPE1_9EURO</name>
<dbReference type="InterPro" id="IPR036188">
    <property type="entry name" value="FAD/NAD-bd_sf"/>
</dbReference>
<dbReference type="PRINTS" id="PR00420">
    <property type="entry name" value="RNGMNOXGNASE"/>
</dbReference>
<keyword evidence="5" id="KW-0503">Monooxygenase</keyword>
<accession>A0ABR4IPE1</accession>
<dbReference type="EMBL" id="JBFXLU010000326">
    <property type="protein sequence ID" value="KAL2829638.1"/>
    <property type="molecule type" value="Genomic_DNA"/>
</dbReference>
<dbReference type="SUPFAM" id="SSF51905">
    <property type="entry name" value="FAD/NAD(P)-binding domain"/>
    <property type="match status" value="1"/>
</dbReference>
<organism evidence="7 8">
    <name type="scientific">Aspergillus pseudoustus</name>
    <dbReference type="NCBI Taxonomy" id="1810923"/>
    <lineage>
        <taxon>Eukaryota</taxon>
        <taxon>Fungi</taxon>
        <taxon>Dikarya</taxon>
        <taxon>Ascomycota</taxon>
        <taxon>Pezizomycotina</taxon>
        <taxon>Eurotiomycetes</taxon>
        <taxon>Eurotiomycetidae</taxon>
        <taxon>Eurotiales</taxon>
        <taxon>Aspergillaceae</taxon>
        <taxon>Aspergillus</taxon>
        <taxon>Aspergillus subgen. Nidulantes</taxon>
    </lineage>
</organism>
<dbReference type="InterPro" id="IPR050493">
    <property type="entry name" value="FAD-dep_Monooxygenase_BioMet"/>
</dbReference>
<protein>
    <recommendedName>
        <fullName evidence="6">FAD-binding domain-containing protein</fullName>
    </recommendedName>
</protein>
<dbReference type="PANTHER" id="PTHR13789:SF309">
    <property type="entry name" value="PUTATIVE (AFU_ORTHOLOGUE AFUA_6G14510)-RELATED"/>
    <property type="match status" value="1"/>
</dbReference>
<keyword evidence="4" id="KW-0560">Oxidoreductase</keyword>
<sequence length="729" mass="79528">MNTSQSESELTGGLRILLLGDGLDMCLAALALLHRGHTLTVLSYKTSSQIALSENGIIHLTPNIMALIQRLGLDDEDIKSIGGLRIRKLVETDGVGNTIGILDYQELEGKIWQHPWFVVGHVALADMLRSRIQATKNTRIQFILEEGAISSTDAPGGIVTFENGNTYSGDLIVAADGAQSKMLLSAQQLFRDGTEHHFPAATGNLETEAASSNTAQVASGVLWRWITDDGFTSVTRGEGSTICHTLCGGSHGTQSTSGTFTAATAPEARAGNYPEHCSDKGVISYSTAMALEVNQVPATEGLRGDRNVRWIEGRVVFVGDASHLCEPCTGTPEESICLEAAQQLTAFSDLFPGFNLTMTIEDVVSLAAIIPFDMGSECLLPLLTLFADTRTARFEQIRDIIRAERKRLPQSIPSGDPPAWPGIVFGYNAWDNAISNLRNWVWKSNPNVYWRMPICFGPMPGPRQDGQGKRHPSADSTFYNASIRFHTSRTVLESFLPNGSFRFSSPGTLAEATFAYSAIDRMAWLGGSGYRMFGLTLHGIEYTKKDGSVLPVSFLVVLFEDLADPIISGREELGFPKLFASIHVTQDQDSLELLLHWRGHRFARAQWHGLHAVQRLEELEHTGDETERGERSSQPPLVTYRYVPAVGAPGMADAEYPVLVPPPVSRPVVSRVTHIDRASVEFNPLCWSELPTLHHVVSGLADIPVLKVLEAKIVEGSGVSDVSNASRLE</sequence>
<keyword evidence="2" id="KW-0285">Flavoprotein</keyword>
<evidence type="ECO:0000256" key="2">
    <source>
        <dbReference type="ARBA" id="ARBA00022630"/>
    </source>
</evidence>
<dbReference type="SUPFAM" id="SSF160104">
    <property type="entry name" value="Acetoacetate decarboxylase-like"/>
    <property type="match status" value="1"/>
</dbReference>
<dbReference type="Pfam" id="PF01494">
    <property type="entry name" value="FAD_binding_3"/>
    <property type="match status" value="1"/>
</dbReference>
<dbReference type="InterPro" id="IPR023375">
    <property type="entry name" value="ADC_dom_sf"/>
</dbReference>
<dbReference type="Gene3D" id="2.40.400.10">
    <property type="entry name" value="Acetoacetate decarboxylase-like"/>
    <property type="match status" value="1"/>
</dbReference>
<feature type="domain" description="FAD-binding" evidence="6">
    <location>
        <begin position="62"/>
        <end position="330"/>
    </location>
</feature>
<comment type="caution">
    <text evidence="7">The sequence shown here is derived from an EMBL/GenBank/DDBJ whole genome shotgun (WGS) entry which is preliminary data.</text>
</comment>
<keyword evidence="3" id="KW-0274">FAD</keyword>